<dbReference type="InterPro" id="IPR001347">
    <property type="entry name" value="SIS_dom"/>
</dbReference>
<dbReference type="InterPro" id="IPR036388">
    <property type="entry name" value="WH-like_DNA-bd_sf"/>
</dbReference>
<dbReference type="EMBL" id="JBFBVU010000029">
    <property type="protein sequence ID" value="MEV8468446.1"/>
    <property type="molecule type" value="Genomic_DNA"/>
</dbReference>
<name>A0ABV3LA68_9RHOB</name>
<dbReference type="InterPro" id="IPR047640">
    <property type="entry name" value="RpiR-like"/>
</dbReference>
<dbReference type="Gene3D" id="3.40.50.10490">
    <property type="entry name" value="Glucose-6-phosphate isomerase like protein, domain 1"/>
    <property type="match status" value="1"/>
</dbReference>
<dbReference type="Pfam" id="PF01418">
    <property type="entry name" value="HTH_6"/>
    <property type="match status" value="1"/>
</dbReference>
<keyword evidence="3" id="KW-1185">Reference proteome</keyword>
<dbReference type="InterPro" id="IPR046348">
    <property type="entry name" value="SIS_dom_sf"/>
</dbReference>
<dbReference type="PROSITE" id="PS51071">
    <property type="entry name" value="HTH_RPIR"/>
    <property type="match status" value="1"/>
</dbReference>
<dbReference type="InterPro" id="IPR009057">
    <property type="entry name" value="Homeodomain-like_sf"/>
</dbReference>
<dbReference type="Gene3D" id="1.10.10.10">
    <property type="entry name" value="Winged helix-like DNA-binding domain superfamily/Winged helix DNA-binding domain"/>
    <property type="match status" value="1"/>
</dbReference>
<proteinExistence type="predicted"/>
<protein>
    <submittedName>
        <fullName evidence="2">MurR/RpiR family transcriptional regulator</fullName>
    </submittedName>
</protein>
<dbReference type="RefSeq" id="WP_366194399.1">
    <property type="nucleotide sequence ID" value="NZ_JBFBVU010000029.1"/>
</dbReference>
<sequence length="273" mass="29612">MPQRIHEAFSGLPEGERRIADSVLENPAELAVLTGSELATRAGVSNATVSRFFRRIGYDSFDQARQEARKLRAGGSPLFTGARSGSGGHLSDLLHSEIEVLEGTLSRLNPLTLKDISSALATAPRVRCLGYRNSHFLAQYVTAQLAQIRRAVSPLLLPGQTQAEGIALLEPGDLAIVVGLRRRPAGFNRVVAEIADRGARILLITDQSVREAPALATWTIECQVDTPHFADSYVGAISILRLLVLETRRALGGAGQSYLEDVEALRIRLNELE</sequence>
<dbReference type="PANTHER" id="PTHR30514">
    <property type="entry name" value="GLUCOKINASE"/>
    <property type="match status" value="1"/>
</dbReference>
<reference evidence="2 3" key="1">
    <citation type="submission" date="2024-07" db="EMBL/GenBank/DDBJ databases">
        <authorList>
            <person name="Kang M."/>
        </authorList>
    </citation>
    <scope>NUCLEOTIDE SEQUENCE [LARGE SCALE GENOMIC DNA]</scope>
    <source>
        <strain evidence="2 3">DFM31</strain>
    </source>
</reference>
<comment type="caution">
    <text evidence="2">The sequence shown here is derived from an EMBL/GenBank/DDBJ whole genome shotgun (WGS) entry which is preliminary data.</text>
</comment>
<dbReference type="SUPFAM" id="SSF46689">
    <property type="entry name" value="Homeodomain-like"/>
    <property type="match status" value="1"/>
</dbReference>
<dbReference type="Proteomes" id="UP001553161">
    <property type="component" value="Unassembled WGS sequence"/>
</dbReference>
<organism evidence="2 3">
    <name type="scientific">Meridianimarinicoccus marinus</name>
    <dbReference type="NCBI Taxonomy" id="3231483"/>
    <lineage>
        <taxon>Bacteria</taxon>
        <taxon>Pseudomonadati</taxon>
        <taxon>Pseudomonadota</taxon>
        <taxon>Alphaproteobacteria</taxon>
        <taxon>Rhodobacterales</taxon>
        <taxon>Paracoccaceae</taxon>
        <taxon>Meridianimarinicoccus</taxon>
    </lineage>
</organism>
<accession>A0ABV3LA68</accession>
<dbReference type="InterPro" id="IPR000281">
    <property type="entry name" value="HTH_RpiR"/>
</dbReference>
<dbReference type="Pfam" id="PF01380">
    <property type="entry name" value="SIS"/>
    <property type="match status" value="1"/>
</dbReference>
<feature type="domain" description="HTH rpiR-type" evidence="1">
    <location>
        <begin position="1"/>
        <end position="75"/>
    </location>
</feature>
<dbReference type="SUPFAM" id="SSF53697">
    <property type="entry name" value="SIS domain"/>
    <property type="match status" value="1"/>
</dbReference>
<evidence type="ECO:0000313" key="3">
    <source>
        <dbReference type="Proteomes" id="UP001553161"/>
    </source>
</evidence>
<dbReference type="PANTHER" id="PTHR30514:SF18">
    <property type="entry name" value="RPIR-FAMILY TRANSCRIPTIONAL REGULATOR"/>
    <property type="match status" value="1"/>
</dbReference>
<evidence type="ECO:0000259" key="1">
    <source>
        <dbReference type="PROSITE" id="PS51071"/>
    </source>
</evidence>
<gene>
    <name evidence="2" type="ORF">AB0T83_16850</name>
</gene>
<evidence type="ECO:0000313" key="2">
    <source>
        <dbReference type="EMBL" id="MEV8468446.1"/>
    </source>
</evidence>